<dbReference type="AlphaFoldDB" id="A0A6J5ACZ2"/>
<feature type="compositionally biased region" description="Polar residues" evidence="1">
    <location>
        <begin position="22"/>
        <end position="43"/>
    </location>
</feature>
<dbReference type="EMBL" id="CADIKB010000005">
    <property type="protein sequence ID" value="CAB3664684.1"/>
    <property type="molecule type" value="Genomic_DNA"/>
</dbReference>
<feature type="signal peptide" evidence="2">
    <location>
        <begin position="1"/>
        <end position="21"/>
    </location>
</feature>
<dbReference type="RefSeq" id="WP_013588762.1">
    <property type="nucleotide sequence ID" value="NZ_CADFGL010000002.1"/>
</dbReference>
<feature type="region of interest" description="Disordered" evidence="1">
    <location>
        <begin position="22"/>
        <end position="88"/>
    </location>
</feature>
<reference evidence="3 4" key="1">
    <citation type="submission" date="2020-04" db="EMBL/GenBank/DDBJ databases">
        <authorList>
            <person name="De Canck E."/>
        </authorList>
    </citation>
    <scope>NUCLEOTIDE SEQUENCE [LARGE SCALE GENOMIC DNA]</scope>
    <source>
        <strain evidence="3 4">LMG 22037</strain>
    </source>
</reference>
<accession>A0A6J5ACZ2</accession>
<proteinExistence type="predicted"/>
<evidence type="ECO:0000256" key="1">
    <source>
        <dbReference type="SAM" id="MobiDB-lite"/>
    </source>
</evidence>
<dbReference type="Proteomes" id="UP000494249">
    <property type="component" value="Unassembled WGS sequence"/>
</dbReference>
<sequence length="88" mass="8748">MRALKVAGIALVLGMTSVAYSQQSGNAPANSGTQTGKQVQPGQAGQAANKPAELGAPGNKPGSLMDKRANAMSPEGASAPSRTGEVKQ</sequence>
<feature type="chain" id="PRO_5027057724" evidence="2">
    <location>
        <begin position="22"/>
        <end position="88"/>
    </location>
</feature>
<evidence type="ECO:0000313" key="4">
    <source>
        <dbReference type="Proteomes" id="UP000494249"/>
    </source>
</evidence>
<organism evidence="3 4">
    <name type="scientific">Paraburkholderia phenoliruptrix</name>
    <dbReference type="NCBI Taxonomy" id="252970"/>
    <lineage>
        <taxon>Bacteria</taxon>
        <taxon>Pseudomonadati</taxon>
        <taxon>Pseudomonadota</taxon>
        <taxon>Betaproteobacteria</taxon>
        <taxon>Burkholderiales</taxon>
        <taxon>Burkholderiaceae</taxon>
        <taxon>Paraburkholderia</taxon>
    </lineage>
</organism>
<gene>
    <name evidence="3" type="ORF">LMG22037_01644</name>
</gene>
<keyword evidence="2" id="KW-0732">Signal</keyword>
<name>A0A6J5ACZ2_9BURK</name>
<evidence type="ECO:0000256" key="2">
    <source>
        <dbReference type="SAM" id="SignalP"/>
    </source>
</evidence>
<evidence type="ECO:0000313" key="3">
    <source>
        <dbReference type="EMBL" id="CAB3664684.1"/>
    </source>
</evidence>
<protein>
    <submittedName>
        <fullName evidence="3">Uncharacterized protein</fullName>
    </submittedName>
</protein>